<accession>A0A0F9TN63</accession>
<dbReference type="EMBL" id="LAZR01000296">
    <property type="protein sequence ID" value="KKN76367.1"/>
    <property type="molecule type" value="Genomic_DNA"/>
</dbReference>
<comment type="caution">
    <text evidence="1">The sequence shown here is derived from an EMBL/GenBank/DDBJ whole genome shotgun (WGS) entry which is preliminary data.</text>
</comment>
<dbReference type="InterPro" id="IPR008593">
    <property type="entry name" value="Dam_MeTrfase"/>
</dbReference>
<dbReference type="AlphaFoldDB" id="A0A0F9TN63"/>
<evidence type="ECO:0000313" key="1">
    <source>
        <dbReference type="EMBL" id="KKN76367.1"/>
    </source>
</evidence>
<protein>
    <recommendedName>
        <fullName evidence="2">Adenine methyltransferase</fullName>
    </recommendedName>
</protein>
<name>A0A0F9TN63_9ZZZZ</name>
<dbReference type="Pfam" id="PF05869">
    <property type="entry name" value="Dam"/>
    <property type="match status" value="1"/>
</dbReference>
<organism evidence="1">
    <name type="scientific">marine sediment metagenome</name>
    <dbReference type="NCBI Taxonomy" id="412755"/>
    <lineage>
        <taxon>unclassified sequences</taxon>
        <taxon>metagenomes</taxon>
        <taxon>ecological metagenomes</taxon>
    </lineage>
</organism>
<dbReference type="GO" id="GO:0009307">
    <property type="term" value="P:DNA restriction-modification system"/>
    <property type="evidence" value="ECO:0007669"/>
    <property type="project" value="InterPro"/>
</dbReference>
<gene>
    <name evidence="1" type="ORF">LCGC14_0370530</name>
</gene>
<evidence type="ECO:0008006" key="2">
    <source>
        <dbReference type="Google" id="ProtNLM"/>
    </source>
</evidence>
<dbReference type="GO" id="GO:0003677">
    <property type="term" value="F:DNA binding"/>
    <property type="evidence" value="ECO:0007669"/>
    <property type="project" value="InterPro"/>
</dbReference>
<proteinExistence type="predicted"/>
<reference evidence="1" key="1">
    <citation type="journal article" date="2015" name="Nature">
        <title>Complex archaea that bridge the gap between prokaryotes and eukaryotes.</title>
        <authorList>
            <person name="Spang A."/>
            <person name="Saw J.H."/>
            <person name="Jorgensen S.L."/>
            <person name="Zaremba-Niedzwiedzka K."/>
            <person name="Martijn J."/>
            <person name="Lind A.E."/>
            <person name="van Eijk R."/>
            <person name="Schleper C."/>
            <person name="Guy L."/>
            <person name="Ettema T.J."/>
        </authorList>
    </citation>
    <scope>NUCLEOTIDE SEQUENCE</scope>
</reference>
<dbReference type="GO" id="GO:0009007">
    <property type="term" value="F:site-specific DNA-methyltransferase (adenine-specific) activity"/>
    <property type="evidence" value="ECO:0007669"/>
    <property type="project" value="InterPro"/>
</dbReference>
<sequence length="144" mass="17080">MTEKQMNKGLFTSNSQDWETPQDLFNLLNQEFNFTLDPCCTIDTAKCEKFYTLKDNGLIQDWTGETVFCNPPYSRELKRWIYKCFCESKKLNTTVVMLIPARTDTKHFHEYIYGKHQIRFIKGRLRFQGAKWNAPFPSMIVVMK</sequence>